<sequence>MKYDCKYVGEQAISVPWAELKAIPLREVVTSGRPKLETLVRACWTAEALHIRFECEDDHTVATMSGHDEPLYLEDVVEVFLDLSGTGEVYYELEVSPRNVIFDAVVHNDLQGRITADTAWHAAGLQTSVKKETDSLLVYELAVPFSSLGAAPSHGTRWRWNVYRIDEDLQGVRHYSAWSPTGAVQFHLPRYFGSLEFQR</sequence>
<evidence type="ECO:0000259" key="1">
    <source>
        <dbReference type="Pfam" id="PF06452"/>
    </source>
</evidence>
<evidence type="ECO:0000313" key="2">
    <source>
        <dbReference type="EMBL" id="MCZ8511829.1"/>
    </source>
</evidence>
<keyword evidence="3" id="KW-1185">Reference proteome</keyword>
<dbReference type="RefSeq" id="WP_269880228.1">
    <property type="nucleotide sequence ID" value="NZ_JAQAGZ010000003.1"/>
</dbReference>
<dbReference type="Gene3D" id="2.60.40.1190">
    <property type="match status" value="1"/>
</dbReference>
<gene>
    <name evidence="2" type="ORF">O9H85_05215</name>
</gene>
<evidence type="ECO:0000313" key="3">
    <source>
        <dbReference type="Proteomes" id="UP001527882"/>
    </source>
</evidence>
<proteinExistence type="predicted"/>
<dbReference type="SUPFAM" id="SSF49344">
    <property type="entry name" value="CBD9-like"/>
    <property type="match status" value="1"/>
</dbReference>
<organism evidence="2 3">
    <name type="scientific">Paenibacillus gyeongsangnamensis</name>
    <dbReference type="NCBI Taxonomy" id="3388067"/>
    <lineage>
        <taxon>Bacteria</taxon>
        <taxon>Bacillati</taxon>
        <taxon>Bacillota</taxon>
        <taxon>Bacilli</taxon>
        <taxon>Bacillales</taxon>
        <taxon>Paenibacillaceae</taxon>
        <taxon>Paenibacillus</taxon>
    </lineage>
</organism>
<dbReference type="Proteomes" id="UP001527882">
    <property type="component" value="Unassembled WGS sequence"/>
</dbReference>
<name>A0ABT4Q4S3_9BACL</name>
<dbReference type="CDD" id="cd09620">
    <property type="entry name" value="CBM9_like_3"/>
    <property type="match status" value="1"/>
</dbReference>
<dbReference type="Pfam" id="PF06452">
    <property type="entry name" value="CBM9_1"/>
    <property type="match status" value="1"/>
</dbReference>
<accession>A0ABT4Q4S3</accession>
<comment type="caution">
    <text evidence="2">The sequence shown here is derived from an EMBL/GenBank/DDBJ whole genome shotgun (WGS) entry which is preliminary data.</text>
</comment>
<feature type="domain" description="Carbohydrate-binding" evidence="1">
    <location>
        <begin position="17"/>
        <end position="197"/>
    </location>
</feature>
<protein>
    <submittedName>
        <fullName evidence="2">Carbohydrate-binding family 9-like protein</fullName>
    </submittedName>
</protein>
<dbReference type="EMBL" id="JAQAGZ010000003">
    <property type="protein sequence ID" value="MCZ8511829.1"/>
    <property type="molecule type" value="Genomic_DNA"/>
</dbReference>
<reference evidence="2 3" key="1">
    <citation type="submission" date="2022-12" db="EMBL/GenBank/DDBJ databases">
        <title>Draft genome sequence of Paenibacillus sp. dW9.</title>
        <authorList>
            <person name="Choi E.-W."/>
            <person name="Kim D.-U."/>
        </authorList>
    </citation>
    <scope>NUCLEOTIDE SEQUENCE [LARGE SCALE GENOMIC DNA]</scope>
    <source>
        <strain evidence="3">dW9</strain>
    </source>
</reference>
<dbReference type="InterPro" id="IPR010502">
    <property type="entry name" value="Carb-bd_dom_fam9"/>
</dbReference>